<name>A0A5D3KLL1_9BRAD</name>
<gene>
    <name evidence="2" type="ORF">FXB40_25290</name>
</gene>
<keyword evidence="1" id="KW-0472">Membrane</keyword>
<reference evidence="2 3" key="1">
    <citation type="submission" date="2019-08" db="EMBL/GenBank/DDBJ databases">
        <title>Bradyrhizobium hipponensis sp. nov., a rhizobium isolated from a Lupinus angustifolius root nodule in Tunisia.</title>
        <authorList>
            <person name="Off K."/>
            <person name="Rejili M."/>
            <person name="Mars M."/>
            <person name="Brachmann A."/>
            <person name="Marin M."/>
        </authorList>
    </citation>
    <scope>NUCLEOTIDE SEQUENCE [LARGE SCALE GENOMIC DNA]</scope>
    <source>
        <strain evidence="2 3">CTAW71</strain>
    </source>
</reference>
<evidence type="ECO:0000313" key="3">
    <source>
        <dbReference type="Proteomes" id="UP000324758"/>
    </source>
</evidence>
<accession>A0A5D3KLL1</accession>
<protein>
    <submittedName>
        <fullName evidence="2">Uncharacterized protein</fullName>
    </submittedName>
</protein>
<proteinExistence type="predicted"/>
<dbReference type="AlphaFoldDB" id="A0A5D3KLL1"/>
<dbReference type="Proteomes" id="UP000324758">
    <property type="component" value="Unassembled WGS sequence"/>
</dbReference>
<sequence length="79" mass="9103">MLNVLHFGWAFLVQYVTGLILERWSAKDGHCPSIAYQTAFSINVLLQLAALVWFIAPRIKELNWKSQIALKRKSTDQSR</sequence>
<comment type="caution">
    <text evidence="2">The sequence shown here is derived from an EMBL/GenBank/DDBJ whole genome shotgun (WGS) entry which is preliminary data.</text>
</comment>
<organism evidence="2 3">
    <name type="scientific">Bradyrhizobium rifense</name>
    <dbReference type="NCBI Taxonomy" id="515499"/>
    <lineage>
        <taxon>Bacteria</taxon>
        <taxon>Pseudomonadati</taxon>
        <taxon>Pseudomonadota</taxon>
        <taxon>Alphaproteobacteria</taxon>
        <taxon>Hyphomicrobiales</taxon>
        <taxon>Nitrobacteraceae</taxon>
        <taxon>Bradyrhizobium</taxon>
    </lineage>
</organism>
<keyword evidence="1" id="KW-1133">Transmembrane helix</keyword>
<evidence type="ECO:0000313" key="2">
    <source>
        <dbReference type="EMBL" id="TYL92403.1"/>
    </source>
</evidence>
<dbReference type="RefSeq" id="WP_148774870.1">
    <property type="nucleotide sequence ID" value="NZ_VSSS01000038.1"/>
</dbReference>
<dbReference type="EMBL" id="VSSS01000038">
    <property type="protein sequence ID" value="TYL92403.1"/>
    <property type="molecule type" value="Genomic_DNA"/>
</dbReference>
<evidence type="ECO:0000256" key="1">
    <source>
        <dbReference type="SAM" id="Phobius"/>
    </source>
</evidence>
<dbReference type="OrthoDB" id="272777at2"/>
<keyword evidence="3" id="KW-1185">Reference proteome</keyword>
<keyword evidence="1" id="KW-0812">Transmembrane</keyword>
<feature type="transmembrane region" description="Helical" evidence="1">
    <location>
        <begin position="34"/>
        <end position="56"/>
    </location>
</feature>